<sequence length="83" mass="9189">MNEIGHNSIAKDQLASIVSRINRLEDDKKAIGDDIRDVYAEAQSAGFNSKAVRVIVRRQRADAKKIAELEADVDLYMASLGML</sequence>
<dbReference type="OrthoDB" id="9813793at2"/>
<comment type="caution">
    <text evidence="2">The sequence shown here is derived from an EMBL/GenBank/DDBJ whole genome shotgun (WGS) entry which is preliminary data.</text>
</comment>
<dbReference type="Pfam" id="PF10073">
    <property type="entry name" value="GapR_DNA-bd"/>
    <property type="match status" value="1"/>
</dbReference>
<keyword evidence="3" id="KW-1185">Reference proteome</keyword>
<gene>
    <name evidence="2" type="ORF">HMPREF9696_01726</name>
</gene>
<evidence type="ECO:0000313" key="2">
    <source>
        <dbReference type="EMBL" id="EKS37776.1"/>
    </source>
</evidence>
<dbReference type="RefSeq" id="WP_002712592.1">
    <property type="nucleotide sequence ID" value="NZ_KB375281.1"/>
</dbReference>
<proteinExistence type="predicted"/>
<feature type="domain" description="GapR-like DNA-binding" evidence="1">
    <location>
        <begin position="10"/>
        <end position="81"/>
    </location>
</feature>
<protein>
    <recommendedName>
        <fullName evidence="1">GapR-like DNA-binding domain-containing protein</fullName>
    </recommendedName>
</protein>
<dbReference type="Proteomes" id="UP000001095">
    <property type="component" value="Unassembled WGS sequence"/>
</dbReference>
<evidence type="ECO:0000259" key="1">
    <source>
        <dbReference type="Pfam" id="PF10073"/>
    </source>
</evidence>
<dbReference type="HOGENOM" id="CLU_158651_3_0_5"/>
<dbReference type="InterPro" id="IPR046367">
    <property type="entry name" value="GapR-like_DNA-bd"/>
</dbReference>
<organism evidence="2 3">
    <name type="scientific">Afipia clevelandensis ATCC 49720</name>
    <dbReference type="NCBI Taxonomy" id="883079"/>
    <lineage>
        <taxon>Bacteria</taxon>
        <taxon>Pseudomonadati</taxon>
        <taxon>Pseudomonadota</taxon>
        <taxon>Alphaproteobacteria</taxon>
        <taxon>Hyphomicrobiales</taxon>
        <taxon>Nitrobacteraceae</taxon>
        <taxon>Afipia</taxon>
    </lineage>
</organism>
<accession>K8P8F6</accession>
<evidence type="ECO:0000313" key="3">
    <source>
        <dbReference type="Proteomes" id="UP000001095"/>
    </source>
</evidence>
<dbReference type="GO" id="GO:0003677">
    <property type="term" value="F:DNA binding"/>
    <property type="evidence" value="ECO:0007669"/>
    <property type="project" value="InterPro"/>
</dbReference>
<dbReference type="AlphaFoldDB" id="K8P8F6"/>
<reference evidence="2 3" key="1">
    <citation type="submission" date="2012-04" db="EMBL/GenBank/DDBJ databases">
        <title>The Genome Sequence of Afipia clevelandensis ATCC 49720.</title>
        <authorList>
            <consortium name="The Broad Institute Genome Sequencing Platform"/>
            <person name="Earl A."/>
            <person name="Ward D."/>
            <person name="Feldgarden M."/>
            <person name="Gevers D."/>
            <person name="Huys G."/>
            <person name="Walker B."/>
            <person name="Young S.K."/>
            <person name="Zeng Q."/>
            <person name="Gargeya S."/>
            <person name="Fitzgerald M."/>
            <person name="Haas B."/>
            <person name="Abouelleil A."/>
            <person name="Alvarado L."/>
            <person name="Arachchi H.M."/>
            <person name="Berlin A."/>
            <person name="Chapman S.B."/>
            <person name="Goldberg J."/>
            <person name="Griggs A."/>
            <person name="Gujja S."/>
            <person name="Hansen M."/>
            <person name="Howarth C."/>
            <person name="Imamovic A."/>
            <person name="Larimer J."/>
            <person name="McCowen C."/>
            <person name="Montmayeur A."/>
            <person name="Murphy C."/>
            <person name="Neiman D."/>
            <person name="Pearson M."/>
            <person name="Priest M."/>
            <person name="Roberts A."/>
            <person name="Saif S."/>
            <person name="Shea T."/>
            <person name="Sisk P."/>
            <person name="Sykes S."/>
            <person name="Wortman J."/>
            <person name="Nusbaum C."/>
            <person name="Birren B."/>
        </authorList>
    </citation>
    <scope>NUCLEOTIDE SEQUENCE [LARGE SCALE GENOMIC DNA]</scope>
    <source>
        <strain evidence="2 3">ATCC 49720</strain>
    </source>
</reference>
<dbReference type="PATRIC" id="fig|883079.3.peg.1756"/>
<dbReference type="EMBL" id="AGWY01000007">
    <property type="protein sequence ID" value="EKS37776.1"/>
    <property type="molecule type" value="Genomic_DNA"/>
</dbReference>
<name>K8P8F6_9BRAD</name>